<accession>A0A8D9EVI0</accession>
<sequence length="106" mass="12196">MQHLRGYYLSPSSSGAFCFVKKLSENPSFLHRMRRWSLFVVSTNKFWPTGDAKSRIGTEGGLCWWFQTSIMKGTLDKDRRIWRQTSIMNENCVVPVNENCVVPGSC</sequence>
<name>A0A8D9EVI0_9HEMI</name>
<proteinExistence type="predicted"/>
<reference evidence="1" key="1">
    <citation type="submission" date="2021-05" db="EMBL/GenBank/DDBJ databases">
        <authorList>
            <person name="Alioto T."/>
            <person name="Alioto T."/>
            <person name="Gomez Garrido J."/>
        </authorList>
    </citation>
    <scope>NUCLEOTIDE SEQUENCE</scope>
</reference>
<dbReference type="EMBL" id="HBUF01574966">
    <property type="protein sequence ID" value="CAG6767953.1"/>
    <property type="molecule type" value="Transcribed_RNA"/>
</dbReference>
<protein>
    <submittedName>
        <fullName evidence="1">Uncharacterized protein</fullName>
    </submittedName>
</protein>
<dbReference type="AlphaFoldDB" id="A0A8D9EVI0"/>
<organism evidence="1">
    <name type="scientific">Cacopsylla melanoneura</name>
    <dbReference type="NCBI Taxonomy" id="428564"/>
    <lineage>
        <taxon>Eukaryota</taxon>
        <taxon>Metazoa</taxon>
        <taxon>Ecdysozoa</taxon>
        <taxon>Arthropoda</taxon>
        <taxon>Hexapoda</taxon>
        <taxon>Insecta</taxon>
        <taxon>Pterygota</taxon>
        <taxon>Neoptera</taxon>
        <taxon>Paraneoptera</taxon>
        <taxon>Hemiptera</taxon>
        <taxon>Sternorrhyncha</taxon>
        <taxon>Psylloidea</taxon>
        <taxon>Psyllidae</taxon>
        <taxon>Psyllinae</taxon>
        <taxon>Cacopsylla</taxon>
    </lineage>
</organism>
<dbReference type="EMBL" id="HBUF01574965">
    <property type="protein sequence ID" value="CAG6767952.1"/>
    <property type="molecule type" value="Transcribed_RNA"/>
</dbReference>
<evidence type="ECO:0000313" key="1">
    <source>
        <dbReference type="EMBL" id="CAG6767953.1"/>
    </source>
</evidence>